<dbReference type="Proteomes" id="UP000028824">
    <property type="component" value="Unassembled WGS sequence"/>
</dbReference>
<dbReference type="EMBL" id="JFZB01000010">
    <property type="protein sequence ID" value="KFI27182.1"/>
    <property type="molecule type" value="Genomic_DNA"/>
</dbReference>
<dbReference type="PANTHER" id="PTHR36920:SF1">
    <property type="entry name" value="OUTER MEMBRANE PROTEIN W"/>
    <property type="match status" value="1"/>
</dbReference>
<organism evidence="3 4">
    <name type="scientific">Paenirhodobacter enshiensis</name>
    <dbReference type="NCBI Taxonomy" id="1105367"/>
    <lineage>
        <taxon>Bacteria</taxon>
        <taxon>Pseudomonadati</taxon>
        <taxon>Pseudomonadota</taxon>
        <taxon>Alphaproteobacteria</taxon>
        <taxon>Rhodobacterales</taxon>
        <taxon>Rhodobacter group</taxon>
        <taxon>Paenirhodobacter</taxon>
    </lineage>
</organism>
<dbReference type="PANTHER" id="PTHR36920">
    <property type="match status" value="1"/>
</dbReference>
<protein>
    <submittedName>
        <fullName evidence="3">Membrane protein</fullName>
    </submittedName>
</protein>
<dbReference type="Gene3D" id="2.40.160.20">
    <property type="match status" value="1"/>
</dbReference>
<dbReference type="Pfam" id="PF03922">
    <property type="entry name" value="OmpW"/>
    <property type="match status" value="1"/>
</dbReference>
<dbReference type="STRING" id="1105367.CG50_00050"/>
<evidence type="ECO:0000256" key="1">
    <source>
        <dbReference type="ARBA" id="ARBA00009330"/>
    </source>
</evidence>
<proteinExistence type="inferred from homology"/>
<name>A0A086XYT2_9RHOB</name>
<feature type="signal peptide" evidence="2">
    <location>
        <begin position="1"/>
        <end position="21"/>
    </location>
</feature>
<evidence type="ECO:0000313" key="3">
    <source>
        <dbReference type="EMBL" id="KFI27182.1"/>
    </source>
</evidence>
<keyword evidence="4" id="KW-1185">Reference proteome</keyword>
<evidence type="ECO:0000313" key="4">
    <source>
        <dbReference type="Proteomes" id="UP000028824"/>
    </source>
</evidence>
<sequence>MRNLILAAIAGLSLIPGAVAAQDAGTFTLGIGLGNVVPKDNNGTLAGVFKSSVGENVQPTFTLEYFVYRNVGIEVLAATPFKHNVRLNGAKAAEVTELPPTVSLQYHFDNGQQIVPFVGAGVNYTAVLKEKEVGPLAGTDLDLSNSWGLAAHAGVDVKVNETNAVRFDVRYIDINLDARLNGADIGTAKVDPMVWGVSWIHRF</sequence>
<accession>A0A086XYT2</accession>
<reference evidence="3 4" key="1">
    <citation type="submission" date="2014-03" db="EMBL/GenBank/DDBJ databases">
        <title>Genome of Paenirhodobacter enshiensis DW2-9.</title>
        <authorList>
            <person name="Wang D."/>
            <person name="Wang G."/>
        </authorList>
    </citation>
    <scope>NUCLEOTIDE SEQUENCE [LARGE SCALE GENOMIC DNA]</scope>
    <source>
        <strain evidence="3 4">DW2-9</strain>
    </source>
</reference>
<dbReference type="InterPro" id="IPR005618">
    <property type="entry name" value="OMPW"/>
</dbReference>
<dbReference type="InterPro" id="IPR011250">
    <property type="entry name" value="OMP/PagP_B-barrel"/>
</dbReference>
<keyword evidence="2" id="KW-0732">Signal</keyword>
<dbReference type="eggNOG" id="COG3047">
    <property type="taxonomic scope" value="Bacteria"/>
</dbReference>
<comment type="caution">
    <text evidence="3">The sequence shown here is derived from an EMBL/GenBank/DDBJ whole genome shotgun (WGS) entry which is preliminary data.</text>
</comment>
<dbReference type="GO" id="GO:0055085">
    <property type="term" value="P:transmembrane transport"/>
    <property type="evidence" value="ECO:0007669"/>
    <property type="project" value="TreeGrafter"/>
</dbReference>
<dbReference type="GO" id="GO:0019867">
    <property type="term" value="C:outer membrane"/>
    <property type="evidence" value="ECO:0007669"/>
    <property type="project" value="InterPro"/>
</dbReference>
<evidence type="ECO:0000256" key="2">
    <source>
        <dbReference type="SAM" id="SignalP"/>
    </source>
</evidence>
<gene>
    <name evidence="3" type="ORF">CG50_00050</name>
</gene>
<dbReference type="SUPFAM" id="SSF56925">
    <property type="entry name" value="OMPA-like"/>
    <property type="match status" value="1"/>
</dbReference>
<dbReference type="AlphaFoldDB" id="A0A086XYT2"/>
<dbReference type="OrthoDB" id="9807574at2"/>
<feature type="chain" id="PRO_5001817261" evidence="2">
    <location>
        <begin position="22"/>
        <end position="203"/>
    </location>
</feature>
<dbReference type="RefSeq" id="WP_036636749.1">
    <property type="nucleotide sequence ID" value="NZ_CAXYYU010000065.1"/>
</dbReference>
<comment type="similarity">
    <text evidence="1">Belongs to the OmpW/AlkL family.</text>
</comment>